<accession>A0A133UFJ7</accession>
<dbReference type="InterPro" id="IPR013783">
    <property type="entry name" value="Ig-like_fold"/>
</dbReference>
<comment type="caution">
    <text evidence="3">The sequence shown here is derived from an EMBL/GenBank/DDBJ whole genome shotgun (WGS) entry which is preliminary data.</text>
</comment>
<evidence type="ECO:0000313" key="4">
    <source>
        <dbReference type="Proteomes" id="UP000070284"/>
    </source>
</evidence>
<keyword evidence="1" id="KW-0472">Membrane</keyword>
<sequence>MENKDKTGDDNKNILILIAIIVVAVAIVGGYFLLSGDGGEGGAGGIPTPSGFSSYDYPIQSETLPEGVEATAYMTTEDMTSQEATDTFVSSLEDSGWTSAAEMTSVGAYTGTYLEKGDQGAVVWSTSTPQGIITIVATGPKSEVTGETGGEPGQADISVTSGGIIAPPAGTGEDTTITVSVVNLGSASGTEDIDLKVDGEVVDTETVSLDAGGTEMVKFTVHKSTPGEYTVTALGETTTWTVTEEETGEGGYSGTGTSTYSGTWSGEGPQAEYEGTWEFTVDWETGDVTGLFKGDASGDISGSVSNGEITAEGEAGFGMISWSGSFAADGSEISGEWEDTQLGVYSGTWSGQEGELKEETGGETGGEETEATVDWATTVDYTVTQTDNSTGDVLLETRVRARNLDTATPDIRVDRTTAGMETHYILKGSEGKGWIKGLSDTGSIYEEWTQFSEISDISFGSTDESGTAWEKWYDDELVNRLKYGVDGGPLNEMEGSSYA</sequence>
<keyword evidence="4" id="KW-1185">Reference proteome</keyword>
<reference evidence="3 4" key="1">
    <citation type="journal article" date="2016" name="Sci. Rep.">
        <title>Metabolic traits of an uncultured archaeal lineage -MSBL1- from brine pools of the Red Sea.</title>
        <authorList>
            <person name="Mwirichia R."/>
            <person name="Alam I."/>
            <person name="Rashid M."/>
            <person name="Vinu M."/>
            <person name="Ba-Alawi W."/>
            <person name="Anthony Kamau A."/>
            <person name="Kamanda Ngugi D."/>
            <person name="Goker M."/>
            <person name="Klenk H.P."/>
            <person name="Bajic V."/>
            <person name="Stingl U."/>
        </authorList>
    </citation>
    <scope>NUCLEOTIDE SEQUENCE [LARGE SCALE GENOMIC DNA]</scope>
    <source>
        <strain evidence="3">SCGC-AAA259E19</strain>
    </source>
</reference>
<keyword evidence="1" id="KW-0812">Transmembrane</keyword>
<dbReference type="AlphaFoldDB" id="A0A133UFJ7"/>
<name>A0A133UFJ7_9EURY</name>
<dbReference type="InterPro" id="IPR011635">
    <property type="entry name" value="CARDB"/>
</dbReference>
<dbReference type="Proteomes" id="UP000070284">
    <property type="component" value="Unassembled WGS sequence"/>
</dbReference>
<dbReference type="Pfam" id="PF07705">
    <property type="entry name" value="CARDB"/>
    <property type="match status" value="1"/>
</dbReference>
<proteinExistence type="predicted"/>
<dbReference type="EMBL" id="LHXO01000128">
    <property type="protein sequence ID" value="KXA92949.1"/>
    <property type="molecule type" value="Genomic_DNA"/>
</dbReference>
<feature type="transmembrane region" description="Helical" evidence="1">
    <location>
        <begin position="14"/>
        <end position="34"/>
    </location>
</feature>
<evidence type="ECO:0000259" key="2">
    <source>
        <dbReference type="Pfam" id="PF07705"/>
    </source>
</evidence>
<dbReference type="Gene3D" id="2.60.40.10">
    <property type="entry name" value="Immunoglobulins"/>
    <property type="match status" value="1"/>
</dbReference>
<organism evidence="3 4">
    <name type="scientific">candidate division MSBL1 archaeon SCGC-AAA259E19</name>
    <dbReference type="NCBI Taxonomy" id="1698264"/>
    <lineage>
        <taxon>Archaea</taxon>
        <taxon>Methanobacteriati</taxon>
        <taxon>Methanobacteriota</taxon>
        <taxon>candidate division MSBL1</taxon>
    </lineage>
</organism>
<feature type="domain" description="CARDB" evidence="2">
    <location>
        <begin position="164"/>
        <end position="234"/>
    </location>
</feature>
<evidence type="ECO:0000313" key="3">
    <source>
        <dbReference type="EMBL" id="KXA92949.1"/>
    </source>
</evidence>
<protein>
    <recommendedName>
        <fullName evidence="2">CARDB domain-containing protein</fullName>
    </recommendedName>
</protein>
<evidence type="ECO:0000256" key="1">
    <source>
        <dbReference type="SAM" id="Phobius"/>
    </source>
</evidence>
<gene>
    <name evidence="3" type="ORF">AKJ65_06855</name>
</gene>
<keyword evidence="1" id="KW-1133">Transmembrane helix</keyword>
<feature type="non-terminal residue" evidence="3">
    <location>
        <position position="499"/>
    </location>
</feature>